<keyword evidence="1" id="KW-0808">Transferase</keyword>
<evidence type="ECO:0000313" key="5">
    <source>
        <dbReference type="Proteomes" id="UP000178240"/>
    </source>
</evidence>
<protein>
    <recommendedName>
        <fullName evidence="3">Cytidyltransferase-like domain-containing protein</fullName>
    </recommendedName>
</protein>
<proteinExistence type="predicted"/>
<dbReference type="PANTHER" id="PTHR43793:SF1">
    <property type="entry name" value="FAD SYNTHASE"/>
    <property type="match status" value="1"/>
</dbReference>
<dbReference type="InterPro" id="IPR050385">
    <property type="entry name" value="Archaeal_FAD_synthase"/>
</dbReference>
<feature type="domain" description="Cytidyltransferase-like" evidence="3">
    <location>
        <begin position="14"/>
        <end position="117"/>
    </location>
</feature>
<comment type="caution">
    <text evidence="4">The sequence shown here is derived from an EMBL/GenBank/DDBJ whole genome shotgun (WGS) entry which is preliminary data.</text>
</comment>
<dbReference type="Gene3D" id="3.40.50.620">
    <property type="entry name" value="HUPs"/>
    <property type="match status" value="1"/>
</dbReference>
<evidence type="ECO:0000313" key="4">
    <source>
        <dbReference type="EMBL" id="OGY46508.1"/>
    </source>
</evidence>
<gene>
    <name evidence="4" type="ORF">A2744_03620</name>
</gene>
<dbReference type="Pfam" id="PF01467">
    <property type="entry name" value="CTP_transf_like"/>
    <property type="match status" value="1"/>
</dbReference>
<name>A0A1G1Y2I0_9BACT</name>
<dbReference type="InterPro" id="IPR014729">
    <property type="entry name" value="Rossmann-like_a/b/a_fold"/>
</dbReference>
<accession>A0A1G1Y2I0</accession>
<sequence>MARISGHKKNTVMVFGTFDVLHSGHLNLFCQAKKFGQALIVVIARDRTSRRVKGHLPTHSEKDRWQLVSALKIVDQAVLGDLTDQMKVIKKFKPDVVCLGYDQKYFIDQLRLSFPAIKTVRLKAYRPDIYKSSKLINAKITNC</sequence>
<keyword evidence="2" id="KW-0548">Nucleotidyltransferase</keyword>
<dbReference type="PANTHER" id="PTHR43793">
    <property type="entry name" value="FAD SYNTHASE"/>
    <property type="match status" value="1"/>
</dbReference>
<dbReference type="NCBIfam" id="TIGR00125">
    <property type="entry name" value="cyt_tran_rel"/>
    <property type="match status" value="1"/>
</dbReference>
<reference evidence="4 5" key="1">
    <citation type="journal article" date="2016" name="Nat. Commun.">
        <title>Thousands of microbial genomes shed light on interconnected biogeochemical processes in an aquifer system.</title>
        <authorList>
            <person name="Anantharaman K."/>
            <person name="Brown C.T."/>
            <person name="Hug L.A."/>
            <person name="Sharon I."/>
            <person name="Castelle C.J."/>
            <person name="Probst A.J."/>
            <person name="Thomas B.C."/>
            <person name="Singh A."/>
            <person name="Wilkins M.J."/>
            <person name="Karaoz U."/>
            <person name="Brodie E.L."/>
            <person name="Williams K.H."/>
            <person name="Hubbard S.S."/>
            <person name="Banfield J.F."/>
        </authorList>
    </citation>
    <scope>NUCLEOTIDE SEQUENCE [LARGE SCALE GENOMIC DNA]</scope>
</reference>
<dbReference type="AlphaFoldDB" id="A0A1G1Y2I0"/>
<dbReference type="SUPFAM" id="SSF52374">
    <property type="entry name" value="Nucleotidylyl transferase"/>
    <property type="match status" value="1"/>
</dbReference>
<dbReference type="EMBL" id="MHIE01000003">
    <property type="protein sequence ID" value="OGY46508.1"/>
    <property type="molecule type" value="Genomic_DNA"/>
</dbReference>
<dbReference type="STRING" id="1797535.A2744_03620"/>
<evidence type="ECO:0000259" key="3">
    <source>
        <dbReference type="Pfam" id="PF01467"/>
    </source>
</evidence>
<dbReference type="GO" id="GO:0016779">
    <property type="term" value="F:nucleotidyltransferase activity"/>
    <property type="evidence" value="ECO:0007669"/>
    <property type="project" value="UniProtKB-KW"/>
</dbReference>
<evidence type="ECO:0000256" key="1">
    <source>
        <dbReference type="ARBA" id="ARBA00022679"/>
    </source>
</evidence>
<evidence type="ECO:0000256" key="2">
    <source>
        <dbReference type="ARBA" id="ARBA00022695"/>
    </source>
</evidence>
<dbReference type="InterPro" id="IPR004821">
    <property type="entry name" value="Cyt_trans-like"/>
</dbReference>
<dbReference type="Proteomes" id="UP000178240">
    <property type="component" value="Unassembled WGS sequence"/>
</dbReference>
<organism evidence="4 5">
    <name type="scientific">Candidatus Buchananbacteria bacterium RIFCSPHIGHO2_01_FULL_44_11</name>
    <dbReference type="NCBI Taxonomy" id="1797535"/>
    <lineage>
        <taxon>Bacteria</taxon>
        <taxon>Candidatus Buchananiibacteriota</taxon>
    </lineage>
</organism>